<dbReference type="RefSeq" id="WP_052476931.1">
    <property type="nucleotide sequence ID" value="NZ_AP014548.1"/>
</dbReference>
<evidence type="ECO:0000313" key="3">
    <source>
        <dbReference type="Proteomes" id="UP000031760"/>
    </source>
</evidence>
<organism evidence="2 3">
    <name type="scientific">Nonlabens marinus S1-08</name>
    <dbReference type="NCBI Taxonomy" id="1454201"/>
    <lineage>
        <taxon>Bacteria</taxon>
        <taxon>Pseudomonadati</taxon>
        <taxon>Bacteroidota</taxon>
        <taxon>Flavobacteriia</taxon>
        <taxon>Flavobacteriales</taxon>
        <taxon>Flavobacteriaceae</taxon>
        <taxon>Nonlabens</taxon>
    </lineage>
</organism>
<keyword evidence="1" id="KW-0175">Coiled coil</keyword>
<protein>
    <recommendedName>
        <fullName evidence="4">Lipoprotein</fullName>
    </recommendedName>
</protein>
<name>W8VWI5_9FLAO</name>
<evidence type="ECO:0000256" key="1">
    <source>
        <dbReference type="SAM" id="Coils"/>
    </source>
</evidence>
<evidence type="ECO:0008006" key="4">
    <source>
        <dbReference type="Google" id="ProtNLM"/>
    </source>
</evidence>
<feature type="coiled-coil region" evidence="1">
    <location>
        <begin position="27"/>
        <end position="75"/>
    </location>
</feature>
<dbReference type="Proteomes" id="UP000031760">
    <property type="component" value="Chromosome"/>
</dbReference>
<dbReference type="KEGG" id="nmf:NMS_2364"/>
<evidence type="ECO:0000313" key="2">
    <source>
        <dbReference type="EMBL" id="BAO56373.1"/>
    </source>
</evidence>
<dbReference type="EMBL" id="AP014548">
    <property type="protein sequence ID" value="BAO56373.1"/>
    <property type="molecule type" value="Genomic_DNA"/>
</dbReference>
<keyword evidence="3" id="KW-1185">Reference proteome</keyword>
<accession>W8VWI5</accession>
<proteinExistence type="predicted"/>
<gene>
    <name evidence="2" type="ORF">NMS_2364</name>
</gene>
<sequence length="103" mass="11818">MKKYILTITAAALLSTSLISCKEDSKLDKLEDELEQRSDDLEDASDDIGDVANDVESALENFKEALKEVENKEDRDLIRQRVNTIFDEMEMEQNKDMKEGTEE</sequence>
<dbReference type="HOGENOM" id="CLU_2260842_0_0_10"/>
<reference evidence="2 3" key="1">
    <citation type="journal article" date="2014" name="Proc. Natl. Acad. Sci. U.S.A.">
        <title>Functional characterization of flavobacteria rhodopsins reveals a unique class of light-driven chloride pump in bacteria.</title>
        <authorList>
            <person name="Yoshizawa S."/>
            <person name="Kumagai Y."/>
            <person name="Kim H."/>
            <person name="Ogura Y."/>
            <person name="Hayashi T."/>
            <person name="Iwasaki W."/>
            <person name="DeLong E.F."/>
            <person name="Kogure K."/>
        </authorList>
    </citation>
    <scope>NUCLEOTIDE SEQUENCE [LARGE SCALE GENOMIC DNA]</scope>
    <source>
        <strain evidence="2 3">S1-08</strain>
    </source>
</reference>
<dbReference type="PROSITE" id="PS51257">
    <property type="entry name" value="PROKAR_LIPOPROTEIN"/>
    <property type="match status" value="1"/>
</dbReference>
<dbReference type="AlphaFoldDB" id="W8VWI5"/>
<dbReference type="STRING" id="1454201.NMS_2364"/>
<dbReference type="OrthoDB" id="1144814at2"/>